<dbReference type="InterPro" id="IPR045864">
    <property type="entry name" value="aa-tRNA-synth_II/BPL/LPL"/>
</dbReference>
<keyword evidence="1 3" id="KW-0436">Ligase</keyword>
<dbReference type="Gene3D" id="3.30.930.10">
    <property type="entry name" value="Bira Bifunctional Protein, Domain 2"/>
    <property type="match status" value="1"/>
</dbReference>
<evidence type="ECO:0000313" key="3">
    <source>
        <dbReference type="EMBL" id="BCX46234.1"/>
    </source>
</evidence>
<reference evidence="3 4" key="1">
    <citation type="submission" date="2021-06" db="EMBL/GenBank/DDBJ databases">
        <title>Complete genome of Haloferula helveola possessing various polysaccharide degrading enzymes.</title>
        <authorList>
            <person name="Takami H."/>
            <person name="Huang C."/>
            <person name="Hamasaki K."/>
        </authorList>
    </citation>
    <scope>NUCLEOTIDE SEQUENCE [LARGE SCALE GENOMIC DNA]</scope>
    <source>
        <strain evidence="3 4">CN-1</strain>
    </source>
</reference>
<dbReference type="CDD" id="cd16442">
    <property type="entry name" value="BPL"/>
    <property type="match status" value="1"/>
</dbReference>
<proteinExistence type="predicted"/>
<dbReference type="RefSeq" id="WP_338687657.1">
    <property type="nucleotide sequence ID" value="NZ_AP024702.1"/>
</dbReference>
<dbReference type="PROSITE" id="PS51733">
    <property type="entry name" value="BPL_LPL_CATALYTIC"/>
    <property type="match status" value="1"/>
</dbReference>
<dbReference type="NCBIfam" id="TIGR00121">
    <property type="entry name" value="birA_ligase"/>
    <property type="match status" value="1"/>
</dbReference>
<dbReference type="SUPFAM" id="SSF55681">
    <property type="entry name" value="Class II aaRS and biotin synthetases"/>
    <property type="match status" value="1"/>
</dbReference>
<gene>
    <name evidence="3" type="primary">birA</name>
    <name evidence="3" type="ORF">HAHE_01420</name>
</gene>
<evidence type="ECO:0000313" key="4">
    <source>
        <dbReference type="Proteomes" id="UP001374893"/>
    </source>
</evidence>
<dbReference type="Proteomes" id="UP001374893">
    <property type="component" value="Chromosome"/>
</dbReference>
<dbReference type="Pfam" id="PF03099">
    <property type="entry name" value="BPL_LplA_LipB"/>
    <property type="match status" value="1"/>
</dbReference>
<dbReference type="InterPro" id="IPR004143">
    <property type="entry name" value="BPL_LPL_catalytic"/>
</dbReference>
<organism evidence="3 4">
    <name type="scientific">Haloferula helveola</name>
    <dbReference type="NCBI Taxonomy" id="490095"/>
    <lineage>
        <taxon>Bacteria</taxon>
        <taxon>Pseudomonadati</taxon>
        <taxon>Verrucomicrobiota</taxon>
        <taxon>Verrucomicrobiia</taxon>
        <taxon>Verrucomicrobiales</taxon>
        <taxon>Verrucomicrobiaceae</taxon>
        <taxon>Haloferula</taxon>
    </lineage>
</organism>
<accession>A0ABM7RER5</accession>
<keyword evidence="4" id="KW-1185">Reference proteome</keyword>
<dbReference type="EMBL" id="AP024702">
    <property type="protein sequence ID" value="BCX46234.1"/>
    <property type="molecule type" value="Genomic_DNA"/>
</dbReference>
<name>A0ABM7RER5_9BACT</name>
<feature type="domain" description="BPL/LPL catalytic" evidence="2">
    <location>
        <begin position="5"/>
        <end position="175"/>
    </location>
</feature>
<dbReference type="PANTHER" id="PTHR12835:SF5">
    <property type="entry name" value="BIOTIN--PROTEIN LIGASE"/>
    <property type="match status" value="1"/>
</dbReference>
<sequence>MIALPDGWSIEWLEEVDSTNEHLKRGSYQHGHVVVADRQTHGRGRRGAVWHSEPGGGLAFSVMLRPSEPRGLWPRLALAAGLAVAEGLGRLGIEAGVKWPNDVWIGDKKVAGILVEAVPEGAIVGIGLNVGTREFPEDISNTATSLWLADRVDRTREEVLEILLPPLAAWSARIGRDFGELLGSLRERCVLTGRAVTLDTAAGSESGVVRGIGDHGELLLESSDGIRPILQADQVRIT</sequence>
<dbReference type="InterPro" id="IPR004408">
    <property type="entry name" value="Biotin_CoA_COase_ligase"/>
</dbReference>
<evidence type="ECO:0000256" key="1">
    <source>
        <dbReference type="ARBA" id="ARBA00022598"/>
    </source>
</evidence>
<dbReference type="PANTHER" id="PTHR12835">
    <property type="entry name" value="BIOTIN PROTEIN LIGASE"/>
    <property type="match status" value="1"/>
</dbReference>
<dbReference type="Gene3D" id="2.30.30.100">
    <property type="match status" value="1"/>
</dbReference>
<dbReference type="GO" id="GO:0016874">
    <property type="term" value="F:ligase activity"/>
    <property type="evidence" value="ECO:0007669"/>
    <property type="project" value="UniProtKB-KW"/>
</dbReference>
<evidence type="ECO:0000259" key="2">
    <source>
        <dbReference type="PROSITE" id="PS51733"/>
    </source>
</evidence>
<protein>
    <submittedName>
        <fullName evidence="3">Biotin--[acetyl-CoA-carboxylase] ligase</fullName>
    </submittedName>
</protein>